<protein>
    <recommendedName>
        <fullName evidence="3">DUF1464 domain-containing protein</fullName>
    </recommendedName>
</protein>
<evidence type="ECO:0000313" key="1">
    <source>
        <dbReference type="EMBL" id="GCE16405.1"/>
    </source>
</evidence>
<dbReference type="Proteomes" id="UP000287188">
    <property type="component" value="Unassembled WGS sequence"/>
</dbReference>
<dbReference type="AlphaFoldDB" id="A0A402ABE8"/>
<sequence length="296" mass="33399">MAIYIGIDYTDTGAKICLTEDDALLEWRHFQDPIALQTYLQRACASYLVVSIAVAIPGETELVSLDNRPVDQWKIAPAYKDFLSLLPSLSPQSYILPSIRYLPTIAAHRRLLRADFGSSATLCRIASLLYQMRKQDAPWSELTFHHLELLNNAYRLAVIKNGQLIDGVGEWRVFSEAGEVEENSQAREELVSQALFEQLTRELAAMLAIHHSEDIVVLEHTQQPAASRKEMIIEYFADHYQFFHYPQSETELIGFEAAQGAAILAHGLSRPGLAAEVVQQLFAMAHAECFNDQREH</sequence>
<gene>
    <name evidence="1" type="ORF">KDK_02050</name>
</gene>
<accession>A0A402ABE8</accession>
<reference evidence="2" key="1">
    <citation type="submission" date="2018-12" db="EMBL/GenBank/DDBJ databases">
        <title>Tengunoibacter tsumagoiensis gen. nov., sp. nov., Dictyobacter kobayashii sp. nov., D. alpinus sp. nov., and D. joshuensis sp. nov. and description of Dictyobacteraceae fam. nov. within the order Ktedonobacterales isolated from Tengu-no-mugimeshi.</title>
        <authorList>
            <person name="Wang C.M."/>
            <person name="Zheng Y."/>
            <person name="Sakai Y."/>
            <person name="Toyoda A."/>
            <person name="Minakuchi Y."/>
            <person name="Abe K."/>
            <person name="Yokota A."/>
            <person name="Yabe S."/>
        </authorList>
    </citation>
    <scope>NUCLEOTIDE SEQUENCE [LARGE SCALE GENOMIC DNA]</scope>
    <source>
        <strain evidence="2">Uno11</strain>
    </source>
</reference>
<evidence type="ECO:0008006" key="3">
    <source>
        <dbReference type="Google" id="ProtNLM"/>
    </source>
</evidence>
<name>A0A402ABE8_9CHLR</name>
<organism evidence="1 2">
    <name type="scientific">Dictyobacter kobayashii</name>
    <dbReference type="NCBI Taxonomy" id="2014872"/>
    <lineage>
        <taxon>Bacteria</taxon>
        <taxon>Bacillati</taxon>
        <taxon>Chloroflexota</taxon>
        <taxon>Ktedonobacteria</taxon>
        <taxon>Ktedonobacterales</taxon>
        <taxon>Dictyobacteraceae</taxon>
        <taxon>Dictyobacter</taxon>
    </lineage>
</organism>
<comment type="caution">
    <text evidence="1">The sequence shown here is derived from an EMBL/GenBank/DDBJ whole genome shotgun (WGS) entry which is preliminary data.</text>
</comment>
<dbReference type="RefSeq" id="WP_161977005.1">
    <property type="nucleotide sequence ID" value="NZ_BIFS01000001.1"/>
</dbReference>
<evidence type="ECO:0000313" key="2">
    <source>
        <dbReference type="Proteomes" id="UP000287188"/>
    </source>
</evidence>
<proteinExistence type="predicted"/>
<dbReference type="EMBL" id="BIFS01000001">
    <property type="protein sequence ID" value="GCE16405.1"/>
    <property type="molecule type" value="Genomic_DNA"/>
</dbReference>
<keyword evidence="2" id="KW-1185">Reference proteome</keyword>
<dbReference type="InterPro" id="IPR009927">
    <property type="entry name" value="DUF1464"/>
</dbReference>
<dbReference type="Pfam" id="PF07318">
    <property type="entry name" value="DUF1464"/>
    <property type="match status" value="1"/>
</dbReference>